<sequence>MLGSRFLRLTHRGRRSGKRYHTVLEVIGRNDLRDEVMVIAGNGPSSDWFRNIEEGGAEEIVVGRHQFIPEQRILQQDEAVAMLEDYERRNRFAAPVIRRLISALVGWRYDGTDSARARLVRQLPIVAFRPEPTISA</sequence>
<dbReference type="Proteomes" id="UP000053707">
    <property type="component" value="Unassembled WGS sequence"/>
</dbReference>
<evidence type="ECO:0000313" key="2">
    <source>
        <dbReference type="Proteomes" id="UP000053707"/>
    </source>
</evidence>
<dbReference type="Gene3D" id="2.30.110.10">
    <property type="entry name" value="Electron Transport, Fmn-binding Protein, Chain A"/>
    <property type="match status" value="1"/>
</dbReference>
<dbReference type="NCBIfam" id="TIGR00026">
    <property type="entry name" value="hi_GC_TIGR00026"/>
    <property type="match status" value="1"/>
</dbReference>
<reference evidence="1 2" key="1">
    <citation type="submission" date="2016-01" db="EMBL/GenBank/DDBJ databases">
        <authorList>
            <consortium name="TB Trials Study Group"/>
            <person name="Sutton G."/>
            <person name="Brinkac L."/>
            <person name="Sanka R."/>
            <person name="Adams M."/>
            <person name="Lau E.L."/>
            <person name="Macaden R."/>
            <person name="Grewal H.M.S."/>
        </authorList>
    </citation>
    <scope>NUCLEOTIDE SEQUENCE [LARGE SCALE GENOMIC DNA]</scope>
    <source>
        <strain evidence="1 2">IS-1744</strain>
    </source>
</reference>
<dbReference type="InterPro" id="IPR004378">
    <property type="entry name" value="F420H2_quin_Rdtase"/>
</dbReference>
<organism evidence="1 2">
    <name type="scientific">Mycobacterium lehmannii</name>
    <dbReference type="NCBI Taxonomy" id="2048550"/>
    <lineage>
        <taxon>Bacteria</taxon>
        <taxon>Bacillati</taxon>
        <taxon>Actinomycetota</taxon>
        <taxon>Actinomycetes</taxon>
        <taxon>Mycobacteriales</taxon>
        <taxon>Mycobacteriaceae</taxon>
        <taxon>Mycobacterium</taxon>
    </lineage>
</organism>
<dbReference type="GO" id="GO:0016491">
    <property type="term" value="F:oxidoreductase activity"/>
    <property type="evidence" value="ECO:0007669"/>
    <property type="project" value="InterPro"/>
</dbReference>
<name>A0A117JIR2_9MYCO</name>
<comment type="caution">
    <text evidence="1">The sequence shown here is derived from an EMBL/GenBank/DDBJ whole genome shotgun (WGS) entry which is preliminary data.</text>
</comment>
<keyword evidence="2" id="KW-1185">Reference proteome</keyword>
<accession>A0A117JIR2</accession>
<proteinExistence type="predicted"/>
<dbReference type="AlphaFoldDB" id="A0A117JIR2"/>
<dbReference type="InterPro" id="IPR012349">
    <property type="entry name" value="Split_barrel_FMN-bd"/>
</dbReference>
<gene>
    <name evidence="1" type="ORF">AU192_19945</name>
</gene>
<evidence type="ECO:0000313" key="1">
    <source>
        <dbReference type="EMBL" id="KUI12342.1"/>
    </source>
</evidence>
<evidence type="ECO:0008006" key="3">
    <source>
        <dbReference type="Google" id="ProtNLM"/>
    </source>
</evidence>
<dbReference type="EMBL" id="LQIR01000034">
    <property type="protein sequence ID" value="KUI12342.1"/>
    <property type="molecule type" value="Genomic_DNA"/>
</dbReference>
<protein>
    <recommendedName>
        <fullName evidence="3">Nitroreductase</fullName>
    </recommendedName>
</protein>